<feature type="compositionally biased region" description="Low complexity" evidence="2">
    <location>
        <begin position="555"/>
        <end position="587"/>
    </location>
</feature>
<dbReference type="AlphaFoldDB" id="A0A848DS31"/>
<dbReference type="Proteomes" id="UP000586918">
    <property type="component" value="Unassembled WGS sequence"/>
</dbReference>
<sequence>RPDTGAVRPGDRDTARRPERPARAGVPDGSAELTQPVAAARRRPEHPEKTVALARVGAGRTASPFADERPRTADDPSKATGPRAATELRTASSAPPPPVRRRPSAARGGSRCRRLGQALGITAAATALPGLGHLILRRRRTGGLILGLFGLGIGMLVVAALTMDRSTLLETVLSTRFLGVAAVVSLLAALGWIAVIVRTYLLARPRRMSTGRRVLGAGVVTALCLTIAVPFGLAAELANSQRNLLNALFKGGGTAAADAFKQPRLNVLLLGTDAGPDRTGTRTDTMMVASVDTRTARTILFSLPRNIQRAQFPPGSPMAEEFPDGFHDPSEPLSGNYLLNAVYAYAHEFPAVAPAGPTPDPGINLLSSTISYMLGLPLDYFLEVNMAGFSSMIDAVGGVTVDVGSTPIPIGGVTADGRHVKPTGYIEPGRQELNGEEALWFARSRRDSTDYDRMGRQRCLIQAVLDQQSPADLLTNFQSVAAVATENVITNIPQDVLPKLVSLAGGGGVHLESVAFDPSLPDPSQRDGHFNTGRPDPEFMRQVVNAAIEGRPLVTTPAPTTTPRATARRAATPTTPLAPTASPPSTA</sequence>
<evidence type="ECO:0000313" key="6">
    <source>
        <dbReference type="Proteomes" id="UP000586918"/>
    </source>
</evidence>
<evidence type="ECO:0000256" key="1">
    <source>
        <dbReference type="ARBA" id="ARBA00006068"/>
    </source>
</evidence>
<protein>
    <submittedName>
        <fullName evidence="5">LCP family protein</fullName>
    </submittedName>
</protein>
<gene>
    <name evidence="5" type="ORF">HF519_29990</name>
</gene>
<dbReference type="NCBIfam" id="TIGR00350">
    <property type="entry name" value="lytR_cpsA_psr"/>
    <property type="match status" value="1"/>
</dbReference>
<feature type="non-terminal residue" evidence="5">
    <location>
        <position position="587"/>
    </location>
</feature>
<name>A0A848DS31_9PSEU</name>
<dbReference type="EMBL" id="JAAXKZ010000254">
    <property type="protein sequence ID" value="NMH95687.1"/>
    <property type="molecule type" value="Genomic_DNA"/>
</dbReference>
<feature type="compositionally biased region" description="Basic and acidic residues" evidence="2">
    <location>
        <begin position="524"/>
        <end position="539"/>
    </location>
</feature>
<feature type="domain" description="Cell envelope-related transcriptional attenuator" evidence="4">
    <location>
        <begin position="282"/>
        <end position="467"/>
    </location>
</feature>
<evidence type="ECO:0000256" key="2">
    <source>
        <dbReference type="SAM" id="MobiDB-lite"/>
    </source>
</evidence>
<dbReference type="InterPro" id="IPR050922">
    <property type="entry name" value="LytR/CpsA/Psr_CW_biosynth"/>
</dbReference>
<evidence type="ECO:0000256" key="3">
    <source>
        <dbReference type="SAM" id="Phobius"/>
    </source>
</evidence>
<feature type="non-terminal residue" evidence="5">
    <location>
        <position position="1"/>
    </location>
</feature>
<dbReference type="PANTHER" id="PTHR33392">
    <property type="entry name" value="POLYISOPRENYL-TEICHOIC ACID--PEPTIDOGLYCAN TEICHOIC ACID TRANSFERASE TAGU"/>
    <property type="match status" value="1"/>
</dbReference>
<dbReference type="RefSeq" id="WP_169416311.1">
    <property type="nucleotide sequence ID" value="NZ_JAAXKZ010000254.1"/>
</dbReference>
<accession>A0A848DS31</accession>
<evidence type="ECO:0000313" key="5">
    <source>
        <dbReference type="EMBL" id="NMH95687.1"/>
    </source>
</evidence>
<keyword evidence="3" id="KW-1133">Transmembrane helix</keyword>
<evidence type="ECO:0000259" key="4">
    <source>
        <dbReference type="Pfam" id="PF03816"/>
    </source>
</evidence>
<dbReference type="Pfam" id="PF03816">
    <property type="entry name" value="LytR_cpsA_psr"/>
    <property type="match status" value="1"/>
</dbReference>
<feature type="compositionally biased region" description="Basic and acidic residues" evidence="2">
    <location>
        <begin position="66"/>
        <end position="77"/>
    </location>
</feature>
<proteinExistence type="inferred from homology"/>
<feature type="transmembrane region" description="Helical" evidence="3">
    <location>
        <begin position="143"/>
        <end position="163"/>
    </location>
</feature>
<feature type="compositionally biased region" description="Basic residues" evidence="2">
    <location>
        <begin position="99"/>
        <end position="111"/>
    </location>
</feature>
<comment type="similarity">
    <text evidence="1">Belongs to the LytR/CpsA/Psr (LCP) family.</text>
</comment>
<keyword evidence="6" id="KW-1185">Reference proteome</keyword>
<dbReference type="PANTHER" id="PTHR33392:SF6">
    <property type="entry name" value="POLYISOPRENYL-TEICHOIC ACID--PEPTIDOGLYCAN TEICHOIC ACID TRANSFERASE TAGU"/>
    <property type="match status" value="1"/>
</dbReference>
<feature type="transmembrane region" description="Helical" evidence="3">
    <location>
        <begin position="214"/>
        <end position="235"/>
    </location>
</feature>
<feature type="compositionally biased region" description="Basic and acidic residues" evidence="2">
    <location>
        <begin position="1"/>
        <end position="22"/>
    </location>
</feature>
<feature type="region of interest" description="Disordered" evidence="2">
    <location>
        <begin position="517"/>
        <end position="587"/>
    </location>
</feature>
<organism evidence="5 6">
    <name type="scientific">Pseudonocardia bannensis</name>
    <dbReference type="NCBI Taxonomy" id="630973"/>
    <lineage>
        <taxon>Bacteria</taxon>
        <taxon>Bacillati</taxon>
        <taxon>Actinomycetota</taxon>
        <taxon>Actinomycetes</taxon>
        <taxon>Pseudonocardiales</taxon>
        <taxon>Pseudonocardiaceae</taxon>
        <taxon>Pseudonocardia</taxon>
    </lineage>
</organism>
<feature type="transmembrane region" description="Helical" evidence="3">
    <location>
        <begin position="115"/>
        <end position="136"/>
    </location>
</feature>
<keyword evidence="3" id="KW-0472">Membrane</keyword>
<dbReference type="Gene3D" id="3.40.630.190">
    <property type="entry name" value="LCP protein"/>
    <property type="match status" value="1"/>
</dbReference>
<comment type="caution">
    <text evidence="5">The sequence shown here is derived from an EMBL/GenBank/DDBJ whole genome shotgun (WGS) entry which is preliminary data.</text>
</comment>
<dbReference type="InterPro" id="IPR004474">
    <property type="entry name" value="LytR_CpsA_psr"/>
</dbReference>
<feature type="region of interest" description="Disordered" evidence="2">
    <location>
        <begin position="1"/>
        <end position="111"/>
    </location>
</feature>
<keyword evidence="3" id="KW-0812">Transmembrane</keyword>
<reference evidence="5 6" key="1">
    <citation type="submission" date="2020-04" db="EMBL/GenBank/DDBJ databases">
        <authorList>
            <person name="Klaysubun C."/>
            <person name="Duangmal K."/>
            <person name="Lipun K."/>
        </authorList>
    </citation>
    <scope>NUCLEOTIDE SEQUENCE [LARGE SCALE GENOMIC DNA]</scope>
    <source>
        <strain evidence="5 6">DSM 45300</strain>
    </source>
</reference>
<feature type="transmembrane region" description="Helical" evidence="3">
    <location>
        <begin position="175"/>
        <end position="202"/>
    </location>
</feature>